<evidence type="ECO:0000256" key="1">
    <source>
        <dbReference type="SAM" id="MobiDB-lite"/>
    </source>
</evidence>
<dbReference type="EMBL" id="QXTE01000112">
    <property type="protein sequence ID" value="TFK05554.1"/>
    <property type="molecule type" value="Genomic_DNA"/>
</dbReference>
<accession>A0A4D9EGT8</accession>
<sequence length="106" mass="10985">MGAKKLPGSGDSGKCQGRRQLLLPSRAPEGERSVKQVYFCLTWAGAPAAAAGCDWGRALAGTDPRCSRVSPRRCALSSKPPPGLSCSCPAARGGLHRAEELVGQPP</sequence>
<dbReference type="Proteomes" id="UP000297703">
    <property type="component" value="Unassembled WGS sequence"/>
</dbReference>
<gene>
    <name evidence="2" type="ORF">DR999_PMT11827</name>
</gene>
<evidence type="ECO:0000313" key="3">
    <source>
        <dbReference type="Proteomes" id="UP000297703"/>
    </source>
</evidence>
<evidence type="ECO:0000313" key="2">
    <source>
        <dbReference type="EMBL" id="TFK05554.1"/>
    </source>
</evidence>
<comment type="caution">
    <text evidence="2">The sequence shown here is derived from an EMBL/GenBank/DDBJ whole genome shotgun (WGS) entry which is preliminary data.</text>
</comment>
<name>A0A4D9EGT8_9SAUR</name>
<keyword evidence="3" id="KW-1185">Reference proteome</keyword>
<proteinExistence type="predicted"/>
<feature type="region of interest" description="Disordered" evidence="1">
    <location>
        <begin position="1"/>
        <end position="29"/>
    </location>
</feature>
<reference evidence="2 3" key="2">
    <citation type="submission" date="2019-04" db="EMBL/GenBank/DDBJ databases">
        <title>The genome sequence of big-headed turtle.</title>
        <authorList>
            <person name="Gong S."/>
        </authorList>
    </citation>
    <scope>NUCLEOTIDE SEQUENCE [LARGE SCALE GENOMIC DNA]</scope>
    <source>
        <strain evidence="2">DO16091913</strain>
        <tissue evidence="2">Muscle</tissue>
    </source>
</reference>
<dbReference type="AlphaFoldDB" id="A0A4D9EGT8"/>
<protein>
    <submittedName>
        <fullName evidence="2">Ras-related protein Rab-40B</fullName>
    </submittedName>
</protein>
<reference evidence="2 3" key="1">
    <citation type="submission" date="2019-04" db="EMBL/GenBank/DDBJ databases">
        <title>Draft genome of the big-headed turtle Platysternon megacephalum.</title>
        <authorList>
            <person name="Gong S."/>
        </authorList>
    </citation>
    <scope>NUCLEOTIDE SEQUENCE [LARGE SCALE GENOMIC DNA]</scope>
    <source>
        <strain evidence="2">DO16091913</strain>
        <tissue evidence="2">Muscle</tissue>
    </source>
</reference>
<organism evidence="2 3">
    <name type="scientific">Platysternon megacephalum</name>
    <name type="common">big-headed turtle</name>
    <dbReference type="NCBI Taxonomy" id="55544"/>
    <lineage>
        <taxon>Eukaryota</taxon>
        <taxon>Metazoa</taxon>
        <taxon>Chordata</taxon>
        <taxon>Craniata</taxon>
        <taxon>Vertebrata</taxon>
        <taxon>Euteleostomi</taxon>
        <taxon>Archelosauria</taxon>
        <taxon>Testudinata</taxon>
        <taxon>Testudines</taxon>
        <taxon>Cryptodira</taxon>
        <taxon>Durocryptodira</taxon>
        <taxon>Testudinoidea</taxon>
        <taxon>Platysternidae</taxon>
        <taxon>Platysternon</taxon>
    </lineage>
</organism>